<dbReference type="GO" id="GO:0006886">
    <property type="term" value="P:intracellular protein transport"/>
    <property type="evidence" value="ECO:0007669"/>
    <property type="project" value="InterPro"/>
</dbReference>
<accession>A0AAD5UQT3</accession>
<dbReference type="InterPro" id="IPR040096">
    <property type="entry name" value="Ric1"/>
</dbReference>
<dbReference type="GO" id="GO:0000139">
    <property type="term" value="C:Golgi membrane"/>
    <property type="evidence" value="ECO:0007669"/>
    <property type="project" value="TreeGrafter"/>
</dbReference>
<reference evidence="1" key="1">
    <citation type="submission" date="2020-05" db="EMBL/GenBank/DDBJ databases">
        <title>Phylogenomic resolution of chytrid fungi.</title>
        <authorList>
            <person name="Stajich J.E."/>
            <person name="Amses K."/>
            <person name="Simmons R."/>
            <person name="Seto K."/>
            <person name="Myers J."/>
            <person name="Bonds A."/>
            <person name="Quandt C.A."/>
            <person name="Barry K."/>
            <person name="Liu P."/>
            <person name="Grigoriev I."/>
            <person name="Longcore J.E."/>
            <person name="James T.Y."/>
        </authorList>
    </citation>
    <scope>NUCLEOTIDE SEQUENCE</scope>
    <source>
        <strain evidence="1">PLAUS21</strain>
    </source>
</reference>
<name>A0AAD5UQT3_9FUNG</name>
<organism evidence="1 2">
    <name type="scientific">Boothiomyces macroporosus</name>
    <dbReference type="NCBI Taxonomy" id="261099"/>
    <lineage>
        <taxon>Eukaryota</taxon>
        <taxon>Fungi</taxon>
        <taxon>Fungi incertae sedis</taxon>
        <taxon>Chytridiomycota</taxon>
        <taxon>Chytridiomycota incertae sedis</taxon>
        <taxon>Chytridiomycetes</taxon>
        <taxon>Rhizophydiales</taxon>
        <taxon>Terramycetaceae</taxon>
        <taxon>Boothiomyces</taxon>
    </lineage>
</organism>
<evidence type="ECO:0000313" key="2">
    <source>
        <dbReference type="Proteomes" id="UP001210925"/>
    </source>
</evidence>
<dbReference type="GO" id="GO:0042147">
    <property type="term" value="P:retrograde transport, endosome to Golgi"/>
    <property type="evidence" value="ECO:0007669"/>
    <property type="project" value="TreeGrafter"/>
</dbReference>
<dbReference type="EMBL" id="JADGKB010000004">
    <property type="protein sequence ID" value="KAJ3261741.1"/>
    <property type="molecule type" value="Genomic_DNA"/>
</dbReference>
<dbReference type="AlphaFoldDB" id="A0AAD5UQT3"/>
<evidence type="ECO:0000313" key="1">
    <source>
        <dbReference type="EMBL" id="KAJ3261741.1"/>
    </source>
</evidence>
<dbReference type="InterPro" id="IPR015943">
    <property type="entry name" value="WD40/YVTN_repeat-like_dom_sf"/>
</dbReference>
<dbReference type="InterPro" id="IPR036322">
    <property type="entry name" value="WD40_repeat_dom_sf"/>
</dbReference>
<dbReference type="Gene3D" id="2.130.10.10">
    <property type="entry name" value="YVTN repeat-like/Quinoprotein amine dehydrogenase"/>
    <property type="match status" value="1"/>
</dbReference>
<dbReference type="GO" id="GO:0005829">
    <property type="term" value="C:cytosol"/>
    <property type="evidence" value="ECO:0007669"/>
    <property type="project" value="TreeGrafter"/>
</dbReference>
<comment type="caution">
    <text evidence="1">The sequence shown here is derived from an EMBL/GenBank/DDBJ whole genome shotgun (WGS) entry which is preliminary data.</text>
</comment>
<gene>
    <name evidence="1" type="ORF">HK103_004692</name>
</gene>
<dbReference type="PANTHER" id="PTHR22746">
    <property type="entry name" value="RAB6A-GEF COMPLEX PARTNER PROTEIN 1"/>
    <property type="match status" value="1"/>
</dbReference>
<dbReference type="SUPFAM" id="SSF50978">
    <property type="entry name" value="WD40 repeat-like"/>
    <property type="match status" value="1"/>
</dbReference>
<dbReference type="PANTHER" id="PTHR22746:SF10">
    <property type="entry name" value="GUANINE NUCLEOTIDE EXCHANGE FACTOR SUBUNIT RIC1"/>
    <property type="match status" value="1"/>
</dbReference>
<proteinExistence type="predicted"/>
<protein>
    <submittedName>
        <fullName evidence="1">Uncharacterized protein</fullName>
    </submittedName>
</protein>
<keyword evidence="2" id="KW-1185">Reference proteome</keyword>
<dbReference type="Proteomes" id="UP001210925">
    <property type="component" value="Unassembled WGS sequence"/>
</dbReference>
<dbReference type="GO" id="GO:0034066">
    <property type="term" value="C:Ric1-Rgp1 guanyl-nucleotide exchange factor complex"/>
    <property type="evidence" value="ECO:0007669"/>
    <property type="project" value="InterPro"/>
</dbReference>
<sequence>MVAPVLDFTFSNVHHHSRGPGEAEGIPGYYLRFNISLEVESGVDCGIGLKDELVICTNQNPTLMNFTWTAEKSVSKPFKLSDLDFYLNPSEPVLLIRSNKTEDIFGILTETGNVYLCEYNKKWTGYCIYSPAECPPATCIEFNPAFNILAIGNLDGMVYHYELKREPLSATLTHTSAIMKPDGRNTPMKISAVTSLCWSSDGYALAMSWIYGGFSIWSIYGCLLTSTISEDTYVHASDGIVHETDEVFFTGVQELWWAPGDYFLFILPSSTLEKDIVLDIYVMEFAKSSILTSLSNVRLINVATQ</sequence>